<dbReference type="EMBL" id="CM042013">
    <property type="protein sequence ID" value="KAI3739818.1"/>
    <property type="molecule type" value="Genomic_DNA"/>
</dbReference>
<keyword evidence="2" id="KW-1185">Reference proteome</keyword>
<evidence type="ECO:0000313" key="1">
    <source>
        <dbReference type="EMBL" id="KAI3739818.1"/>
    </source>
</evidence>
<gene>
    <name evidence="1" type="ORF">L2E82_30230</name>
</gene>
<reference evidence="1 2" key="2">
    <citation type="journal article" date="2022" name="Mol. Ecol. Resour.">
        <title>The genomes of chicory, endive, great burdock and yacon provide insights into Asteraceae paleo-polyploidization history and plant inulin production.</title>
        <authorList>
            <person name="Fan W."/>
            <person name="Wang S."/>
            <person name="Wang H."/>
            <person name="Wang A."/>
            <person name="Jiang F."/>
            <person name="Liu H."/>
            <person name="Zhao H."/>
            <person name="Xu D."/>
            <person name="Zhang Y."/>
        </authorList>
    </citation>
    <scope>NUCLEOTIDE SEQUENCE [LARGE SCALE GENOMIC DNA]</scope>
    <source>
        <strain evidence="2">cv. Punajuju</strain>
        <tissue evidence="1">Leaves</tissue>
    </source>
</reference>
<proteinExistence type="predicted"/>
<protein>
    <submittedName>
        <fullName evidence="1">Uncharacterized protein</fullName>
    </submittedName>
</protein>
<comment type="caution">
    <text evidence="1">The sequence shown here is derived from an EMBL/GenBank/DDBJ whole genome shotgun (WGS) entry which is preliminary data.</text>
</comment>
<name>A0ACB9D077_CICIN</name>
<evidence type="ECO:0000313" key="2">
    <source>
        <dbReference type="Proteomes" id="UP001055811"/>
    </source>
</evidence>
<dbReference type="Proteomes" id="UP001055811">
    <property type="component" value="Linkage Group LG05"/>
</dbReference>
<reference evidence="2" key="1">
    <citation type="journal article" date="2022" name="Mol. Ecol. Resour.">
        <title>The genomes of chicory, endive, great burdock and yacon provide insights into Asteraceae palaeo-polyploidization history and plant inulin production.</title>
        <authorList>
            <person name="Fan W."/>
            <person name="Wang S."/>
            <person name="Wang H."/>
            <person name="Wang A."/>
            <person name="Jiang F."/>
            <person name="Liu H."/>
            <person name="Zhao H."/>
            <person name="Xu D."/>
            <person name="Zhang Y."/>
        </authorList>
    </citation>
    <scope>NUCLEOTIDE SEQUENCE [LARGE SCALE GENOMIC DNA]</scope>
    <source>
        <strain evidence="2">cv. Punajuju</strain>
    </source>
</reference>
<sequence>MKQTLLEWVYFEEGELSFPIRFAFVLLARFQYVHGSLNCFWDLRGISMSSFTGHCYNININDTQDVGLIVFSGNGRLYQFASSSMSRIITRYNLATGPSTSLAQSDLSPLLAQQEEEIRSLKEELMTLESENMSLLKELNNQPICYKNANLKTALTLRPPCFDVDMRMHRIEMREKEFSSNGDVTL</sequence>
<accession>A0ACB9D077</accession>
<organism evidence="1 2">
    <name type="scientific">Cichorium intybus</name>
    <name type="common">Chicory</name>
    <dbReference type="NCBI Taxonomy" id="13427"/>
    <lineage>
        <taxon>Eukaryota</taxon>
        <taxon>Viridiplantae</taxon>
        <taxon>Streptophyta</taxon>
        <taxon>Embryophyta</taxon>
        <taxon>Tracheophyta</taxon>
        <taxon>Spermatophyta</taxon>
        <taxon>Magnoliopsida</taxon>
        <taxon>eudicotyledons</taxon>
        <taxon>Gunneridae</taxon>
        <taxon>Pentapetalae</taxon>
        <taxon>asterids</taxon>
        <taxon>campanulids</taxon>
        <taxon>Asterales</taxon>
        <taxon>Asteraceae</taxon>
        <taxon>Cichorioideae</taxon>
        <taxon>Cichorieae</taxon>
        <taxon>Cichoriinae</taxon>
        <taxon>Cichorium</taxon>
    </lineage>
</organism>